<evidence type="ECO:0000256" key="2">
    <source>
        <dbReference type="ARBA" id="ARBA00010989"/>
    </source>
</evidence>
<dbReference type="PANTHER" id="PTHR10961:SF24">
    <property type="entry name" value="HYPOTHETICAL FRUCTOSYL AMINE:OXYGEN OXIDOREDUCTASE (EUROFUNG)"/>
    <property type="match status" value="1"/>
</dbReference>
<dbReference type="InterPro" id="IPR036188">
    <property type="entry name" value="FAD/NAD-bd_sf"/>
</dbReference>
<evidence type="ECO:0000313" key="7">
    <source>
        <dbReference type="EMBL" id="CCH41315.1"/>
    </source>
</evidence>
<dbReference type="STRING" id="1206466.K0K8Y9"/>
<dbReference type="AlphaFoldDB" id="K0K8Y9"/>
<dbReference type="InParanoid" id="K0K8Y9"/>
<keyword evidence="3" id="KW-0285">Flavoprotein</keyword>
<dbReference type="PANTHER" id="PTHR10961">
    <property type="entry name" value="PEROXISOMAL SARCOSINE OXIDASE"/>
    <property type="match status" value="1"/>
</dbReference>
<reference evidence="7 8" key="1">
    <citation type="journal article" date="2012" name="Eukaryot. Cell">
        <title>Draft genome sequence of Wickerhamomyces ciferrii NRRL Y-1031 F-60-10.</title>
        <authorList>
            <person name="Schneider J."/>
            <person name="Andrea H."/>
            <person name="Blom J."/>
            <person name="Jaenicke S."/>
            <person name="Ruckert C."/>
            <person name="Schorsch C."/>
            <person name="Szczepanowski R."/>
            <person name="Farwick M."/>
            <person name="Goesmann A."/>
            <person name="Puhler A."/>
            <person name="Schaffer S."/>
            <person name="Tauch A."/>
            <person name="Kohler T."/>
            <person name="Brinkrolf K."/>
        </authorList>
    </citation>
    <scope>NUCLEOTIDE SEQUENCE [LARGE SCALE GENOMIC DNA]</scope>
    <source>
        <strain evidence="8">ATCC 14091 / BCRC 22168 / CBS 111 / JCM 3599 / NBRC 0793 / NRRL Y-1031 F-60-10</strain>
    </source>
</reference>
<gene>
    <name evidence="7" type="ORF">BN7_854</name>
</gene>
<dbReference type="InterPro" id="IPR045170">
    <property type="entry name" value="MTOX"/>
</dbReference>
<evidence type="ECO:0000256" key="5">
    <source>
        <dbReference type="ARBA" id="ARBA00023002"/>
    </source>
</evidence>
<organism evidence="7 8">
    <name type="scientific">Wickerhamomyces ciferrii (strain ATCC 14091 / BCRC 22168 / CBS 111 / JCM 3599 / NBRC 0793 / NRRL Y-1031 F-60-10)</name>
    <name type="common">Yeast</name>
    <name type="synonym">Pichia ciferrii</name>
    <dbReference type="NCBI Taxonomy" id="1206466"/>
    <lineage>
        <taxon>Eukaryota</taxon>
        <taxon>Fungi</taxon>
        <taxon>Dikarya</taxon>
        <taxon>Ascomycota</taxon>
        <taxon>Saccharomycotina</taxon>
        <taxon>Saccharomycetes</taxon>
        <taxon>Phaffomycetales</taxon>
        <taxon>Wickerhamomycetaceae</taxon>
        <taxon>Wickerhamomyces</taxon>
    </lineage>
</organism>
<dbReference type="GO" id="GO:0050660">
    <property type="term" value="F:flavin adenine dinucleotide binding"/>
    <property type="evidence" value="ECO:0007669"/>
    <property type="project" value="InterPro"/>
</dbReference>
<feature type="domain" description="FAD dependent oxidoreductase" evidence="6">
    <location>
        <begin position="8"/>
        <end position="371"/>
    </location>
</feature>
<evidence type="ECO:0000256" key="1">
    <source>
        <dbReference type="ARBA" id="ARBA00001974"/>
    </source>
</evidence>
<comment type="similarity">
    <text evidence="2">Belongs to the MSOX/MTOX family.</text>
</comment>
<sequence length="416" mass="46981">MTLPEDSKIIIVGGGTFGLSTALWLLRKNYKNVTVLDPFPVPSEISAGNDVNKLIQSSYINKFHDELSKESLKLWQTDPVFIKNYHETGILYSSSSEKAYQGLLEKNKRQIEYGREPFKTVTSKEDYQEIIPALTGDLKGWKGLLQPDECGWAHARDSLISAGEEIIKLGGKIKIGEVNELIKEKGSIKGVKTKQGDVYYGDKIIISAGASSINVLSFQDQLFAKSWAYAHIKLSQEEADSLRGIPVLINSDLGFFFEPDSNNELKISNEQPGYTHFVDGKDNPESSVPIAKDQIPYEAEVAIRDILRATLPQYADREFVKKRICWCTDTADRFFLIDEHPDYDGSLVLATGDSGHAFKFMPVIGKYISELVIKGKANVDRETYDHWRWRPEVTREDTRIGGDGKRRDIGEFKRWT</sequence>
<keyword evidence="5" id="KW-0560">Oxidoreductase</keyword>
<dbReference type="Pfam" id="PF01266">
    <property type="entry name" value="DAO"/>
    <property type="match status" value="1"/>
</dbReference>
<protein>
    <recommendedName>
        <fullName evidence="6">FAD dependent oxidoreductase domain-containing protein</fullName>
    </recommendedName>
</protein>
<dbReference type="GO" id="GO:0051698">
    <property type="term" value="F:saccharopine oxidase activity"/>
    <property type="evidence" value="ECO:0007669"/>
    <property type="project" value="TreeGrafter"/>
</dbReference>
<dbReference type="EMBL" id="CAIF01000017">
    <property type="protein sequence ID" value="CCH41315.1"/>
    <property type="molecule type" value="Genomic_DNA"/>
</dbReference>
<dbReference type="GO" id="GO:0008115">
    <property type="term" value="F:sarcosine oxidase activity"/>
    <property type="evidence" value="ECO:0007669"/>
    <property type="project" value="TreeGrafter"/>
</dbReference>
<dbReference type="eggNOG" id="KOG2820">
    <property type="taxonomic scope" value="Eukaryota"/>
</dbReference>
<evidence type="ECO:0000313" key="8">
    <source>
        <dbReference type="Proteomes" id="UP000009328"/>
    </source>
</evidence>
<keyword evidence="4" id="KW-0274">FAD</keyword>
<evidence type="ECO:0000256" key="3">
    <source>
        <dbReference type="ARBA" id="ARBA00022630"/>
    </source>
</evidence>
<dbReference type="InterPro" id="IPR006076">
    <property type="entry name" value="FAD-dep_OxRdtase"/>
</dbReference>
<dbReference type="Proteomes" id="UP000009328">
    <property type="component" value="Unassembled WGS sequence"/>
</dbReference>
<comment type="cofactor">
    <cofactor evidence="1">
        <name>FAD</name>
        <dbReference type="ChEBI" id="CHEBI:57692"/>
    </cofactor>
</comment>
<dbReference type="Gene3D" id="3.30.9.10">
    <property type="entry name" value="D-Amino Acid Oxidase, subunit A, domain 2"/>
    <property type="match status" value="1"/>
</dbReference>
<keyword evidence="8" id="KW-1185">Reference proteome</keyword>
<comment type="caution">
    <text evidence="7">The sequence shown here is derived from an EMBL/GenBank/DDBJ whole genome shotgun (WGS) entry which is preliminary data.</text>
</comment>
<dbReference type="SUPFAM" id="SSF51905">
    <property type="entry name" value="FAD/NAD(P)-binding domain"/>
    <property type="match status" value="1"/>
</dbReference>
<evidence type="ECO:0000259" key="6">
    <source>
        <dbReference type="Pfam" id="PF01266"/>
    </source>
</evidence>
<evidence type="ECO:0000256" key="4">
    <source>
        <dbReference type="ARBA" id="ARBA00022827"/>
    </source>
</evidence>
<name>K0K8Y9_WICCF</name>
<dbReference type="HOGENOM" id="CLU_007884_0_2_1"/>
<proteinExistence type="inferred from homology"/>
<dbReference type="Gene3D" id="3.50.50.60">
    <property type="entry name" value="FAD/NAD(P)-binding domain"/>
    <property type="match status" value="1"/>
</dbReference>
<accession>K0K8Y9</accession>